<organism evidence="2 3">
    <name type="scientific">Streptomyces asoensis</name>
    <dbReference type="NCBI Taxonomy" id="249586"/>
    <lineage>
        <taxon>Bacteria</taxon>
        <taxon>Bacillati</taxon>
        <taxon>Actinomycetota</taxon>
        <taxon>Actinomycetes</taxon>
        <taxon>Kitasatosporales</taxon>
        <taxon>Streptomycetaceae</taxon>
        <taxon>Streptomyces</taxon>
    </lineage>
</organism>
<name>A0A6M4WVV1_9ACTN</name>
<keyword evidence="3" id="KW-1185">Reference proteome</keyword>
<evidence type="ECO:0000256" key="1">
    <source>
        <dbReference type="SAM" id="MobiDB-lite"/>
    </source>
</evidence>
<dbReference type="AlphaFoldDB" id="A0A6M4WVV1"/>
<evidence type="ECO:0000313" key="3">
    <source>
        <dbReference type="Proteomes" id="UP000502665"/>
    </source>
</evidence>
<feature type="region of interest" description="Disordered" evidence="1">
    <location>
        <begin position="353"/>
        <end position="393"/>
    </location>
</feature>
<gene>
    <name evidence="2" type="ORF">G9272_33715</name>
</gene>
<dbReference type="EMBL" id="CP049838">
    <property type="protein sequence ID" value="QJT04650.1"/>
    <property type="molecule type" value="Genomic_DNA"/>
</dbReference>
<reference evidence="2" key="1">
    <citation type="submission" date="2020-03" db="EMBL/GenBank/DDBJ databases">
        <title>Molecular networking-based the target discovery of potent antiproliferative macrolactams: 5/6/7/16 polycyclic ansamycins and glycosylated trienomycin from Streptomyces cacaoi subsp. asoensis.</title>
        <authorList>
            <person name="Liu L.-L."/>
        </authorList>
    </citation>
    <scope>NUCLEOTIDE SEQUENCE [LARGE SCALE GENOMIC DNA]</scope>
    <source>
        <strain evidence="2">H2S5</strain>
    </source>
</reference>
<protein>
    <submittedName>
        <fullName evidence="2">Uncharacterized protein</fullName>
    </submittedName>
</protein>
<dbReference type="RefSeq" id="WP_171399978.1">
    <property type="nucleotide sequence ID" value="NZ_CP049838.1"/>
</dbReference>
<sequence>MVHPEPDFGPEEIRSYLKVTGWTPVSGGAVAELWRLPGPSDEVVLVPMKPGAPDFTKRAHILIGDLARVESRDVRTVQDAVATVFNDVTDLHASHPTLSDGSIPLESGYELFISAKRLRVASAAATIRRQGHFRNFPIRAREQARDVRLGQTRRGSYIVPIISQARAPEDVYSPGQDRIDVGVEETLFDRRVTATMSRALGVLEEMAGADREPTPSEITDSVGEGVSYELCQALSKVVSADAVGTLAVIFNWSRVAAPPPGTPPLVEFNQAAIDVVDRVSAQLKTRIYTSRHLIYGIVTDLSRHPDDETGRVGVQTLINRRVRTVWMDLRDADYHAAVHCHDTGVPVRVQGSLTSPPGGQATMEVDDFGPDPSLMGTSLDTATDAETPQRRDV</sequence>
<dbReference type="Proteomes" id="UP000502665">
    <property type="component" value="Chromosome"/>
</dbReference>
<proteinExistence type="predicted"/>
<evidence type="ECO:0000313" key="2">
    <source>
        <dbReference type="EMBL" id="QJT04650.1"/>
    </source>
</evidence>
<feature type="compositionally biased region" description="Polar residues" evidence="1">
    <location>
        <begin position="375"/>
        <end position="386"/>
    </location>
</feature>
<accession>A0A6M4WVV1</accession>